<dbReference type="GO" id="GO:0046819">
    <property type="term" value="P:protein secretion by the type V secretion system"/>
    <property type="evidence" value="ECO:0007669"/>
    <property type="project" value="TreeGrafter"/>
</dbReference>
<dbReference type="InterPro" id="IPR051544">
    <property type="entry name" value="TPS_OM_transporter"/>
</dbReference>
<reference evidence="6" key="1">
    <citation type="submission" date="2018-06" db="EMBL/GenBank/DDBJ databases">
        <authorList>
            <person name="Zhirakovskaya E."/>
        </authorList>
    </citation>
    <scope>NUCLEOTIDE SEQUENCE</scope>
</reference>
<accession>A0A3B0YYZ4</accession>
<name>A0A3B0YYZ4_9ZZZZ</name>
<proteinExistence type="predicted"/>
<dbReference type="GO" id="GO:0098046">
    <property type="term" value="C:type V protein secretion system complex"/>
    <property type="evidence" value="ECO:0007669"/>
    <property type="project" value="TreeGrafter"/>
</dbReference>
<evidence type="ECO:0000256" key="1">
    <source>
        <dbReference type="ARBA" id="ARBA00022452"/>
    </source>
</evidence>
<organism evidence="6">
    <name type="scientific">hydrothermal vent metagenome</name>
    <dbReference type="NCBI Taxonomy" id="652676"/>
    <lineage>
        <taxon>unclassified sequences</taxon>
        <taxon>metagenomes</taxon>
        <taxon>ecological metagenomes</taxon>
    </lineage>
</organism>
<sequence length="601" mass="65352">MSEGTLQEMRPASSRAFLRRSCVAVVSGFLFSVAGSAFSAPPSLTPGGVQPDFQRRSIPAPPNPGTFPIPPVIDRPLGVDEGQRIPVTQFLLEGVKDQPGAGISKSEIAAMVEQMRLDQEGRLSIGRLQEIANEVTRYYRSAGFILAQAFIPEQSVQNNAVVIRVMEGKLSAVKVEGNSEYSTNILRLPFKGLIGSSVQKERLESALLYLTDTPGLNAFGVFKPGDEVGGTNLVLNVQQEKRFEGSVSVDNYGIETTGELRASVAGYWNNLSGVGDRLSANVSQTFEPTDSTFGSLDYRRPFMGPANSFGIGVSRNNYKIGQQFTVLGVDGTTDKAYIDVRRSFIRSRNMNAYGLVEFNRQFAEVDLGGTDFEDNLSVGVIELGFDSIDTRFSGINQGSIRYSHGFDDFLGSMDEEGDASQSVGALRLNGNGNRVSGRFDKVRASLARLQGITQNNSVLFRLEGQYAADSLSSLEQMGVGGPNSVRAYPVNEYLFDKAVFGSVEWIMNAPGFSSKPAFANRTWGEILQVSAYFDYAYGELNSPGSFEVQSDPSIHGAGGALQLTLPGQFFARLDVASRTSGEDTIGNRRNPQYWLTAKYDF</sequence>
<dbReference type="Pfam" id="PF03865">
    <property type="entry name" value="ShlB"/>
    <property type="match status" value="1"/>
</dbReference>
<dbReference type="Gene3D" id="2.40.160.50">
    <property type="entry name" value="membrane protein fhac: a member of the omp85/tpsb transporter family"/>
    <property type="match status" value="1"/>
</dbReference>
<keyword evidence="3" id="KW-0998">Cell outer membrane</keyword>
<keyword evidence="1" id="KW-1134">Transmembrane beta strand</keyword>
<dbReference type="InterPro" id="IPR013686">
    <property type="entry name" value="Polypept-transport_assoc_ShlB"/>
</dbReference>
<protein>
    <recommendedName>
        <fullName evidence="7">Hemolysin activation/secretion protein</fullName>
    </recommendedName>
</protein>
<dbReference type="Pfam" id="PF08479">
    <property type="entry name" value="POTRA_2"/>
    <property type="match status" value="1"/>
</dbReference>
<evidence type="ECO:0000259" key="5">
    <source>
        <dbReference type="Pfam" id="PF08479"/>
    </source>
</evidence>
<evidence type="ECO:0000256" key="3">
    <source>
        <dbReference type="ARBA" id="ARBA00023237"/>
    </source>
</evidence>
<dbReference type="EMBL" id="UOFN01000111">
    <property type="protein sequence ID" value="VAW79429.1"/>
    <property type="molecule type" value="Genomic_DNA"/>
</dbReference>
<dbReference type="Gene3D" id="3.10.20.310">
    <property type="entry name" value="membrane protein fhac"/>
    <property type="match status" value="1"/>
</dbReference>
<dbReference type="GO" id="GO:0008320">
    <property type="term" value="F:protein transmembrane transporter activity"/>
    <property type="evidence" value="ECO:0007669"/>
    <property type="project" value="TreeGrafter"/>
</dbReference>
<evidence type="ECO:0000259" key="4">
    <source>
        <dbReference type="Pfam" id="PF03865"/>
    </source>
</evidence>
<dbReference type="AlphaFoldDB" id="A0A3B0YYZ4"/>
<evidence type="ECO:0008006" key="7">
    <source>
        <dbReference type="Google" id="ProtNLM"/>
    </source>
</evidence>
<gene>
    <name evidence="6" type="ORF">MNBD_GAMMA15-1786</name>
</gene>
<keyword evidence="1" id="KW-0472">Membrane</keyword>
<feature type="domain" description="Polypeptide-transport-associated ShlB-type" evidence="5">
    <location>
        <begin position="104"/>
        <end position="168"/>
    </location>
</feature>
<dbReference type="InterPro" id="IPR005565">
    <property type="entry name" value="Hemolysn_activator_HlyB_C"/>
</dbReference>
<keyword evidence="2" id="KW-0812">Transmembrane</keyword>
<feature type="domain" description="Haemolysin activator HlyB C-terminal" evidence="4">
    <location>
        <begin position="229"/>
        <end position="489"/>
    </location>
</feature>
<evidence type="ECO:0000313" key="6">
    <source>
        <dbReference type="EMBL" id="VAW79429.1"/>
    </source>
</evidence>
<dbReference type="PANTHER" id="PTHR34597:SF1">
    <property type="entry name" value="HEME_HEMOPEXIN TRANSPORTER PROTEIN HUXB"/>
    <property type="match status" value="1"/>
</dbReference>
<evidence type="ECO:0000256" key="2">
    <source>
        <dbReference type="ARBA" id="ARBA00022692"/>
    </source>
</evidence>
<dbReference type="PANTHER" id="PTHR34597">
    <property type="entry name" value="SLR1661 PROTEIN"/>
    <property type="match status" value="1"/>
</dbReference>